<sequence length="936" mass="104404">MEARSLKSWKTIIDNLITQENSTFREFMIRNPGGGTDSPSAFYFSAGECPRSAPVLPCYAFWKIHTVDSQPARTPIGFGHPRQHGSTVGGYVVSECSSKLKNPLTNDSITFLVPIVQTPLSIFIVVRLPLTELTFLSSSKCKSTHQWSSVMTSPAIDAFTLAESSLAMRNWLASLLKAVSHVRPFSSPDHGQANVTAPVGQRGERISQSATLSEPSLSITARQRSLDRMFAVAVVDSEGSESVADWLMRSPLRSTGAVTLVCPWAGEENSLTCDTAFICRSGRWKRSIWKYCSTPIANNSGTYSGWKNQVIRWGSGIVGDPEDGGIAAEIAGISLLLLNCEAADDGSPESICCCARSADELFNGSARSDAAAFDKPTTESYDGGGPDGICCPYVSFGEGGMTVAYDGGGSAIGRPGEWNIWMSLIKQLFYILCKICQNINRMLRTGYQLGYGGFQKTTVDPWPWGEGWYKTLVDVSVARGERWCIWRVVELETDTLGKFTYKTEGRYSVGTLGYEDVDCDFIDLTYVCCSSAELQKRLKNDIAHFSRTLRRDEGPRSKGKGKISLEFYQKKRAWWPFHVDTIPWEAWDVSLELVQLRTESDKAIFREKLGAILADKIIRIAQVVNRNDYVPKIPDEKDLDLVFDTSFEDVQPYLFQISYVTTTPPQMTMPHNKIPHRTWSKTPVRKFELCNSGLKKKFLFGDRFRRHPRIRWGLPHDKFINFLRTPFRNNATLRGDPIDPDIRRGPVRPTGFGRSLVGCRQKETGLHRPWARPIPSYNSGMGSSHLSQLNFDQRPLYTLDVNSASAPTGSSETQAEVVETPARVMTVQPLATFNHGKPFLAERDPVTGARPRRIEPSPGHEHALNDSTILLPSPYHSTVHYEPACQKFELRAPEDDSGSSKSDESFNLHHTSNDLHVFCIAASSVRVRIRVRLWGN</sequence>
<dbReference type="InterPro" id="IPR012445">
    <property type="entry name" value="ATG101"/>
</dbReference>
<evidence type="ECO:0000256" key="1">
    <source>
        <dbReference type="ARBA" id="ARBA00007130"/>
    </source>
</evidence>
<dbReference type="GO" id="GO:0000045">
    <property type="term" value="P:autophagosome assembly"/>
    <property type="evidence" value="ECO:0007669"/>
    <property type="project" value="TreeGrafter"/>
</dbReference>
<evidence type="ECO:0000313" key="6">
    <source>
        <dbReference type="Proteomes" id="UP000479000"/>
    </source>
</evidence>
<dbReference type="OrthoDB" id="10259639at2759"/>
<feature type="region of interest" description="Disordered" evidence="4">
    <location>
        <begin position="735"/>
        <end position="755"/>
    </location>
</feature>
<evidence type="ECO:0000313" key="5">
    <source>
        <dbReference type="EMBL" id="CAB0007021.1"/>
    </source>
</evidence>
<name>A0A6H5GUF6_9HEMI</name>
<dbReference type="GO" id="GO:0000407">
    <property type="term" value="C:phagophore assembly site"/>
    <property type="evidence" value="ECO:0007669"/>
    <property type="project" value="TreeGrafter"/>
</dbReference>
<keyword evidence="6" id="KW-1185">Reference proteome</keyword>
<dbReference type="GO" id="GO:0019901">
    <property type="term" value="F:protein kinase binding"/>
    <property type="evidence" value="ECO:0007669"/>
    <property type="project" value="TreeGrafter"/>
</dbReference>
<accession>A0A6H5GUF6</accession>
<dbReference type="Pfam" id="PF07855">
    <property type="entry name" value="ATG101"/>
    <property type="match status" value="1"/>
</dbReference>
<reference evidence="5 6" key="1">
    <citation type="submission" date="2020-02" db="EMBL/GenBank/DDBJ databases">
        <authorList>
            <person name="Ferguson B K."/>
        </authorList>
    </citation>
    <scope>NUCLEOTIDE SEQUENCE [LARGE SCALE GENOMIC DNA]</scope>
</reference>
<organism evidence="5 6">
    <name type="scientific">Nesidiocoris tenuis</name>
    <dbReference type="NCBI Taxonomy" id="355587"/>
    <lineage>
        <taxon>Eukaryota</taxon>
        <taxon>Metazoa</taxon>
        <taxon>Ecdysozoa</taxon>
        <taxon>Arthropoda</taxon>
        <taxon>Hexapoda</taxon>
        <taxon>Insecta</taxon>
        <taxon>Pterygota</taxon>
        <taxon>Neoptera</taxon>
        <taxon>Paraneoptera</taxon>
        <taxon>Hemiptera</taxon>
        <taxon>Heteroptera</taxon>
        <taxon>Panheteroptera</taxon>
        <taxon>Cimicomorpha</taxon>
        <taxon>Miridae</taxon>
        <taxon>Dicyphina</taxon>
        <taxon>Nesidiocoris</taxon>
    </lineage>
</organism>
<keyword evidence="3" id="KW-0072">Autophagy</keyword>
<dbReference type="EMBL" id="CADCXU010018599">
    <property type="protein sequence ID" value="CAB0007021.1"/>
    <property type="molecule type" value="Genomic_DNA"/>
</dbReference>
<dbReference type="GO" id="GO:1990316">
    <property type="term" value="C:Atg1/ULK1 kinase complex"/>
    <property type="evidence" value="ECO:0007669"/>
    <property type="project" value="TreeGrafter"/>
</dbReference>
<protein>
    <recommendedName>
        <fullName evidence="2">Autophagy-related protein 101</fullName>
    </recommendedName>
</protein>
<comment type="similarity">
    <text evidence="1">Belongs to the ATG101 family.</text>
</comment>
<dbReference type="AlphaFoldDB" id="A0A6H5GUF6"/>
<dbReference type="Proteomes" id="UP000479000">
    <property type="component" value="Unassembled WGS sequence"/>
</dbReference>
<evidence type="ECO:0000256" key="3">
    <source>
        <dbReference type="ARBA" id="ARBA00023006"/>
    </source>
</evidence>
<dbReference type="PANTHER" id="PTHR13292:SF0">
    <property type="entry name" value="AUTOPHAGY-RELATED PROTEIN 101"/>
    <property type="match status" value="1"/>
</dbReference>
<evidence type="ECO:0000256" key="2">
    <source>
        <dbReference type="ARBA" id="ARBA00018874"/>
    </source>
</evidence>
<proteinExistence type="inferred from homology"/>
<evidence type="ECO:0000256" key="4">
    <source>
        <dbReference type="SAM" id="MobiDB-lite"/>
    </source>
</evidence>
<dbReference type="PANTHER" id="PTHR13292">
    <property type="entry name" value="AUTOPHAGY-RELATED PROTEIN 101"/>
    <property type="match status" value="1"/>
</dbReference>
<gene>
    <name evidence="5" type="ORF">NTEN_LOCUS12430</name>
</gene>